<gene>
    <name evidence="2" type="ORF">BJX63DRAFT_387417</name>
</gene>
<feature type="compositionally biased region" description="Basic and acidic residues" evidence="1">
    <location>
        <begin position="15"/>
        <end position="44"/>
    </location>
</feature>
<comment type="caution">
    <text evidence="2">The sequence shown here is derived from an EMBL/GenBank/DDBJ whole genome shotgun (WGS) entry which is preliminary data.</text>
</comment>
<sequence length="844" mass="96463">MNESGIRRKRQLSQDGRDNLPQKREQREGSRAGEEQNKPQHVLRESRQTCAKWCSLFSDGSYAIDEHIIQNTLTPETRNEPQFLRDIVSGRATGGRVWPLIFEQASVDDEESVWFRSLPYFEELIGDGEAGKERYRNSGQHRKWITAVGVRDLYLAAWKGHADEREKRTLDGILDVIEQDVETTSIEGMEVSCSPSASHKVLKFIENLDQRIDLRLVPGFAQIIESPSLFAVFVDPLELSYHNFENIVPLDRWIEAHAEDIKFSLTTPEQPSPIHGLVTCKLNGPSTSLLKELSSLELYTQPLNKDTRGGQRFIFNSTLLSRALTNAIRRSEILGKITNSSSTSTFEFVNYVFRSNRFSPGDTRFTNHLDTPYYDSARSHVSKYTLLIYLSSGTGNPALRVGHVNLDRIEEWTCVIFDQKLHHEGQPFVSSDKIFLRTELIFKDESLIHNHRIAPLFSTACYLTGQTVFDKELSRFAHECFERANSLHWALEQGSSCSWEKPLYLHKAFRGTQFITNGYDYYFQSPASGATELKVEDCAILAVLDYLNCKVSKHPFRTLCEVKTIRRKLSSTSEIWSLFDNDIEPHFPETSIHHLSTQDITPLIRTHTNEPFTPRRMHSGTPDPADDPESDPPCCPFHCWQTFDAWKDPDMRKEYRRCWEYTRSQLFHSPLVVLGQDVYVNESHIMAQGDKIYILRDPDTTSNLPPLNFAACWVEYLPSVMITVDSDVQALELLVPPIVFHEYADGWHLVMDLFRNDWIVSIDENKAVSLPVITNEMPEEGDLMTFWERVGVDSDVAEALDDDDDWGSFVWSVEDEGESGAAHSNEEDEFESEIGESSGSSVTL</sequence>
<feature type="region of interest" description="Disordered" evidence="1">
    <location>
        <begin position="815"/>
        <end position="844"/>
    </location>
</feature>
<proteinExistence type="predicted"/>
<evidence type="ECO:0000256" key="1">
    <source>
        <dbReference type="SAM" id="MobiDB-lite"/>
    </source>
</evidence>
<dbReference type="EMBL" id="JBFXLT010000022">
    <property type="protein sequence ID" value="KAL2816474.1"/>
    <property type="molecule type" value="Genomic_DNA"/>
</dbReference>
<accession>A0ABR4HLV7</accession>
<evidence type="ECO:0008006" key="4">
    <source>
        <dbReference type="Google" id="ProtNLM"/>
    </source>
</evidence>
<feature type="region of interest" description="Disordered" evidence="1">
    <location>
        <begin position="1"/>
        <end position="44"/>
    </location>
</feature>
<evidence type="ECO:0000313" key="2">
    <source>
        <dbReference type="EMBL" id="KAL2816474.1"/>
    </source>
</evidence>
<feature type="region of interest" description="Disordered" evidence="1">
    <location>
        <begin position="609"/>
        <end position="629"/>
    </location>
</feature>
<keyword evidence="3" id="KW-1185">Reference proteome</keyword>
<feature type="compositionally biased region" description="Low complexity" evidence="1">
    <location>
        <begin position="835"/>
        <end position="844"/>
    </location>
</feature>
<dbReference type="Proteomes" id="UP001610334">
    <property type="component" value="Unassembled WGS sequence"/>
</dbReference>
<protein>
    <recommendedName>
        <fullName evidence="4">Fe2OG dioxygenase domain-containing protein</fullName>
    </recommendedName>
</protein>
<organism evidence="2 3">
    <name type="scientific">Aspergillus granulosus</name>
    <dbReference type="NCBI Taxonomy" id="176169"/>
    <lineage>
        <taxon>Eukaryota</taxon>
        <taxon>Fungi</taxon>
        <taxon>Dikarya</taxon>
        <taxon>Ascomycota</taxon>
        <taxon>Pezizomycotina</taxon>
        <taxon>Eurotiomycetes</taxon>
        <taxon>Eurotiomycetidae</taxon>
        <taxon>Eurotiales</taxon>
        <taxon>Aspergillaceae</taxon>
        <taxon>Aspergillus</taxon>
        <taxon>Aspergillus subgen. Nidulantes</taxon>
    </lineage>
</organism>
<evidence type="ECO:0000313" key="3">
    <source>
        <dbReference type="Proteomes" id="UP001610334"/>
    </source>
</evidence>
<name>A0ABR4HLV7_9EURO</name>
<reference evidence="2 3" key="1">
    <citation type="submission" date="2024-07" db="EMBL/GenBank/DDBJ databases">
        <title>Section-level genome sequencing and comparative genomics of Aspergillus sections Usti and Cavernicolus.</title>
        <authorList>
            <consortium name="Lawrence Berkeley National Laboratory"/>
            <person name="Nybo J.L."/>
            <person name="Vesth T.C."/>
            <person name="Theobald S."/>
            <person name="Frisvad J.C."/>
            <person name="Larsen T.O."/>
            <person name="Kjaerboelling I."/>
            <person name="Rothschild-Mancinelli K."/>
            <person name="Lyhne E.K."/>
            <person name="Kogle M.E."/>
            <person name="Barry K."/>
            <person name="Clum A."/>
            <person name="Na H."/>
            <person name="Ledsgaard L."/>
            <person name="Lin J."/>
            <person name="Lipzen A."/>
            <person name="Kuo A."/>
            <person name="Riley R."/>
            <person name="Mondo S."/>
            <person name="Labutti K."/>
            <person name="Haridas S."/>
            <person name="Pangalinan J."/>
            <person name="Salamov A.A."/>
            <person name="Simmons B.A."/>
            <person name="Magnuson J.K."/>
            <person name="Chen J."/>
            <person name="Drula E."/>
            <person name="Henrissat B."/>
            <person name="Wiebenga A."/>
            <person name="Lubbers R.J."/>
            <person name="Gomes A.C."/>
            <person name="Makela M.R."/>
            <person name="Stajich J."/>
            <person name="Grigoriev I.V."/>
            <person name="Mortensen U.H."/>
            <person name="De Vries R.P."/>
            <person name="Baker S.E."/>
            <person name="Andersen M.R."/>
        </authorList>
    </citation>
    <scope>NUCLEOTIDE SEQUENCE [LARGE SCALE GENOMIC DNA]</scope>
    <source>
        <strain evidence="2 3">CBS 588.65</strain>
    </source>
</reference>